<dbReference type="AlphaFoldDB" id="A0A9W7WPF8"/>
<accession>A0A9W7WPF8</accession>
<comment type="caution">
    <text evidence="1">The sequence shown here is derived from an EMBL/GenBank/DDBJ whole genome shotgun (WGS) entry which is preliminary data.</text>
</comment>
<gene>
    <name evidence="1" type="ORF">IRJ41_021023</name>
</gene>
<evidence type="ECO:0000313" key="1">
    <source>
        <dbReference type="EMBL" id="KAI7805929.1"/>
    </source>
</evidence>
<keyword evidence="2" id="KW-1185">Reference proteome</keyword>
<reference evidence="1" key="1">
    <citation type="submission" date="2021-02" db="EMBL/GenBank/DDBJ databases">
        <title>Comparative genomics reveals that relaxation of natural selection precedes convergent phenotypic evolution of cavefish.</title>
        <authorList>
            <person name="Peng Z."/>
        </authorList>
    </citation>
    <scope>NUCLEOTIDE SEQUENCE</scope>
    <source>
        <tissue evidence="1">Muscle</tissue>
    </source>
</reference>
<sequence length="118" mass="13129">MGVQPTKRTKLTSLCTKLCEDECSELVSDVMFLAAKFTPQKKVVQEMCDNKDIHDSISKAEACRKTLETLLATLRRNWETCGLATHGLRPGLIGGTFEFIDSCLKEKIKALKSSMADM</sequence>
<dbReference type="EMBL" id="JAFHDT010000009">
    <property type="protein sequence ID" value="KAI7805929.1"/>
    <property type="molecule type" value="Genomic_DNA"/>
</dbReference>
<proteinExistence type="predicted"/>
<name>A0A9W7WPF8_TRIRA</name>
<dbReference type="Proteomes" id="UP001059041">
    <property type="component" value="Linkage Group LG9"/>
</dbReference>
<protein>
    <submittedName>
        <fullName evidence="1">Transcription factor AP-2-delta-like</fullName>
    </submittedName>
</protein>
<evidence type="ECO:0000313" key="2">
    <source>
        <dbReference type="Proteomes" id="UP001059041"/>
    </source>
</evidence>
<organism evidence="1 2">
    <name type="scientific">Triplophysa rosa</name>
    <name type="common">Cave loach</name>
    <dbReference type="NCBI Taxonomy" id="992332"/>
    <lineage>
        <taxon>Eukaryota</taxon>
        <taxon>Metazoa</taxon>
        <taxon>Chordata</taxon>
        <taxon>Craniata</taxon>
        <taxon>Vertebrata</taxon>
        <taxon>Euteleostomi</taxon>
        <taxon>Actinopterygii</taxon>
        <taxon>Neopterygii</taxon>
        <taxon>Teleostei</taxon>
        <taxon>Ostariophysi</taxon>
        <taxon>Cypriniformes</taxon>
        <taxon>Nemacheilidae</taxon>
        <taxon>Triplophysa</taxon>
    </lineage>
</organism>